<feature type="transmembrane region" description="Helical" evidence="2">
    <location>
        <begin position="6"/>
        <end position="25"/>
    </location>
</feature>
<feature type="compositionally biased region" description="Low complexity" evidence="1">
    <location>
        <begin position="177"/>
        <end position="193"/>
    </location>
</feature>
<comment type="caution">
    <text evidence="3">The sequence shown here is derived from an EMBL/GenBank/DDBJ whole genome shotgun (WGS) entry which is preliminary data.</text>
</comment>
<sequence length="218" mass="24634">MDTVGIVIITVVLTLVAVAAIALVVRPRMRSRHLQRTFGPEYDRVVEDADDRRSAERELAERERRHADLDLRPLDPETRESYRDEWMRVQERFVDEPAESVLEADRLVTSLMTERGYPTADYEQRLADLSVEHGHTLQRYRAAHDITTRAGRPASTEERREAMVHYRALFEELLDDGAPAAPRPRAQTRPGGTEPDGVPAPRPSASDTAADADRGTRA</sequence>
<dbReference type="RefSeq" id="WP_106245911.1">
    <property type="nucleotide sequence ID" value="NZ_PVZC01000004.1"/>
</dbReference>
<dbReference type="AlphaFoldDB" id="A0A2T0Q4C7"/>
<organism evidence="3 4">
    <name type="scientific">Allonocardiopsis opalescens</name>
    <dbReference type="NCBI Taxonomy" id="1144618"/>
    <lineage>
        <taxon>Bacteria</taxon>
        <taxon>Bacillati</taxon>
        <taxon>Actinomycetota</taxon>
        <taxon>Actinomycetes</taxon>
        <taxon>Streptosporangiales</taxon>
        <taxon>Allonocardiopsis</taxon>
    </lineage>
</organism>
<keyword evidence="4" id="KW-1185">Reference proteome</keyword>
<evidence type="ECO:0000256" key="1">
    <source>
        <dbReference type="SAM" id="MobiDB-lite"/>
    </source>
</evidence>
<name>A0A2T0Q4C7_9ACTN</name>
<gene>
    <name evidence="3" type="ORF">CLV72_104191</name>
</gene>
<keyword evidence="2" id="KW-0812">Transmembrane</keyword>
<protein>
    <recommendedName>
        <fullName evidence="5">Secreted protein</fullName>
    </recommendedName>
</protein>
<dbReference type="Proteomes" id="UP000237846">
    <property type="component" value="Unassembled WGS sequence"/>
</dbReference>
<accession>A0A2T0Q4C7</accession>
<dbReference type="EMBL" id="PVZC01000004">
    <property type="protein sequence ID" value="PRX98613.1"/>
    <property type="molecule type" value="Genomic_DNA"/>
</dbReference>
<proteinExistence type="predicted"/>
<feature type="region of interest" description="Disordered" evidence="1">
    <location>
        <begin position="175"/>
        <end position="218"/>
    </location>
</feature>
<reference evidence="3 4" key="1">
    <citation type="submission" date="2018-03" db="EMBL/GenBank/DDBJ databases">
        <title>Genomic Encyclopedia of Archaeal and Bacterial Type Strains, Phase II (KMG-II): from individual species to whole genera.</title>
        <authorList>
            <person name="Goeker M."/>
        </authorList>
    </citation>
    <scope>NUCLEOTIDE SEQUENCE [LARGE SCALE GENOMIC DNA]</scope>
    <source>
        <strain evidence="3 4">DSM 45601</strain>
    </source>
</reference>
<keyword evidence="2" id="KW-0472">Membrane</keyword>
<evidence type="ECO:0000313" key="3">
    <source>
        <dbReference type="EMBL" id="PRX98613.1"/>
    </source>
</evidence>
<keyword evidence="2" id="KW-1133">Transmembrane helix</keyword>
<evidence type="ECO:0008006" key="5">
    <source>
        <dbReference type="Google" id="ProtNLM"/>
    </source>
</evidence>
<evidence type="ECO:0000313" key="4">
    <source>
        <dbReference type="Proteomes" id="UP000237846"/>
    </source>
</evidence>
<dbReference type="OrthoDB" id="7502542at2"/>
<evidence type="ECO:0000256" key="2">
    <source>
        <dbReference type="SAM" id="Phobius"/>
    </source>
</evidence>